<evidence type="ECO:0000313" key="3">
    <source>
        <dbReference type="EMBL" id="HDX31011.1"/>
    </source>
</evidence>
<protein>
    <submittedName>
        <fullName evidence="3">Gfo/Idh/MocA family oxidoreductase</fullName>
    </submittedName>
</protein>
<dbReference type="AlphaFoldDB" id="A0A7C1FT85"/>
<sequence>MTSKLRVGFIGAGRMGNLHASMIADEPDVEIVAAADIDLSRAEAFAQKWGGKAFADHHAMLEKTPLDAVYICTPTRAHANIGLDCLEYGVALYVEKPLDLDLRRARRFVEMAEARNALAMAGFHWRYTEAFRRGEELLGDAPIALVNLRWYWTRPPIRWMWDRNEAGGQIVDQNIHLINVGAALAGEIKRVYAAYNERQANHEPDFHNWDGYALTLHFSRGAVGVCAGTYALFPEIQLAPTADFAVRDCLVRITDKHVQRYTPAGVESWPNAEPLHRAINRAFIAAVRTGDRSLVRTSLRESLITTATVLAANRSAQTGEPVEVATFLEEESA</sequence>
<feature type="domain" description="Gfo/Idh/MocA-like oxidoreductase N-terminal" evidence="1">
    <location>
        <begin position="5"/>
        <end position="123"/>
    </location>
</feature>
<dbReference type="PANTHER" id="PTHR43377">
    <property type="entry name" value="BILIVERDIN REDUCTASE A"/>
    <property type="match status" value="1"/>
</dbReference>
<proteinExistence type="predicted"/>
<dbReference type="InterPro" id="IPR051450">
    <property type="entry name" value="Gfo/Idh/MocA_Oxidoreductases"/>
</dbReference>
<gene>
    <name evidence="3" type="ORF">ENQ20_05890</name>
</gene>
<name>A0A7C1FT85_9CHLR</name>
<accession>A0A7C1FT85</accession>
<dbReference type="Pfam" id="PF22725">
    <property type="entry name" value="GFO_IDH_MocA_C3"/>
    <property type="match status" value="1"/>
</dbReference>
<evidence type="ECO:0000259" key="1">
    <source>
        <dbReference type="Pfam" id="PF01408"/>
    </source>
</evidence>
<organism evidence="3">
    <name type="scientific">Caldilinea aerophila</name>
    <dbReference type="NCBI Taxonomy" id="133453"/>
    <lineage>
        <taxon>Bacteria</taxon>
        <taxon>Bacillati</taxon>
        <taxon>Chloroflexota</taxon>
        <taxon>Caldilineae</taxon>
        <taxon>Caldilineales</taxon>
        <taxon>Caldilineaceae</taxon>
        <taxon>Caldilinea</taxon>
    </lineage>
</organism>
<dbReference type="PANTHER" id="PTHR43377:SF1">
    <property type="entry name" value="BILIVERDIN REDUCTASE A"/>
    <property type="match status" value="1"/>
</dbReference>
<dbReference type="GO" id="GO:0000166">
    <property type="term" value="F:nucleotide binding"/>
    <property type="evidence" value="ECO:0007669"/>
    <property type="project" value="InterPro"/>
</dbReference>
<dbReference type="SUPFAM" id="SSF51735">
    <property type="entry name" value="NAD(P)-binding Rossmann-fold domains"/>
    <property type="match status" value="1"/>
</dbReference>
<dbReference type="Gene3D" id="3.40.50.720">
    <property type="entry name" value="NAD(P)-binding Rossmann-like Domain"/>
    <property type="match status" value="1"/>
</dbReference>
<dbReference type="InterPro" id="IPR036291">
    <property type="entry name" value="NAD(P)-bd_dom_sf"/>
</dbReference>
<feature type="domain" description="GFO/IDH/MocA-like oxidoreductase" evidence="2">
    <location>
        <begin position="145"/>
        <end position="231"/>
    </location>
</feature>
<reference evidence="3" key="1">
    <citation type="journal article" date="2020" name="mSystems">
        <title>Genome- and Community-Level Interaction Insights into Carbon Utilization and Element Cycling Functions of Hydrothermarchaeota in Hydrothermal Sediment.</title>
        <authorList>
            <person name="Zhou Z."/>
            <person name="Liu Y."/>
            <person name="Xu W."/>
            <person name="Pan J."/>
            <person name="Luo Z.H."/>
            <person name="Li M."/>
        </authorList>
    </citation>
    <scope>NUCLEOTIDE SEQUENCE [LARGE SCALE GENOMIC DNA]</scope>
    <source>
        <strain evidence="3">SpSt-289</strain>
    </source>
</reference>
<dbReference type="Pfam" id="PF01408">
    <property type="entry name" value="GFO_IDH_MocA"/>
    <property type="match status" value="1"/>
</dbReference>
<dbReference type="InterPro" id="IPR000683">
    <property type="entry name" value="Gfo/Idh/MocA-like_OxRdtase_N"/>
</dbReference>
<dbReference type="InterPro" id="IPR055170">
    <property type="entry name" value="GFO_IDH_MocA-like_dom"/>
</dbReference>
<dbReference type="EMBL" id="DSMG01000065">
    <property type="protein sequence ID" value="HDX31011.1"/>
    <property type="molecule type" value="Genomic_DNA"/>
</dbReference>
<dbReference type="SUPFAM" id="SSF55347">
    <property type="entry name" value="Glyceraldehyde-3-phosphate dehydrogenase-like, C-terminal domain"/>
    <property type="match status" value="1"/>
</dbReference>
<dbReference type="Gene3D" id="3.30.360.10">
    <property type="entry name" value="Dihydrodipicolinate Reductase, domain 2"/>
    <property type="match status" value="1"/>
</dbReference>
<evidence type="ECO:0000259" key="2">
    <source>
        <dbReference type="Pfam" id="PF22725"/>
    </source>
</evidence>
<comment type="caution">
    <text evidence="3">The sequence shown here is derived from an EMBL/GenBank/DDBJ whole genome shotgun (WGS) entry which is preliminary data.</text>
</comment>